<dbReference type="Gene3D" id="3.30.50.10">
    <property type="entry name" value="Erythroid Transcription Factor GATA-1, subunit A"/>
    <property type="match status" value="1"/>
</dbReference>
<dbReference type="OrthoDB" id="2162994at2759"/>
<name>A0A0K9PIT5_ZOSMR</name>
<dbReference type="PROSITE" id="PS00344">
    <property type="entry name" value="GATA_ZN_FINGER_1"/>
    <property type="match status" value="1"/>
</dbReference>
<dbReference type="InterPro" id="IPR000679">
    <property type="entry name" value="Znf_GATA"/>
</dbReference>
<dbReference type="GO" id="GO:0030154">
    <property type="term" value="P:cell differentiation"/>
    <property type="evidence" value="ECO:0000318"/>
    <property type="project" value="GO_Central"/>
</dbReference>
<dbReference type="GO" id="GO:0006357">
    <property type="term" value="P:regulation of transcription by RNA polymerase II"/>
    <property type="evidence" value="ECO:0000318"/>
    <property type="project" value="GO_Central"/>
</dbReference>
<evidence type="ECO:0000259" key="11">
    <source>
        <dbReference type="PROSITE" id="PS50114"/>
    </source>
</evidence>
<dbReference type="Pfam" id="PF00320">
    <property type="entry name" value="GATA"/>
    <property type="match status" value="1"/>
</dbReference>
<evidence type="ECO:0000313" key="13">
    <source>
        <dbReference type="Proteomes" id="UP000036987"/>
    </source>
</evidence>
<feature type="compositionally biased region" description="Basic residues" evidence="10">
    <location>
        <begin position="269"/>
        <end position="279"/>
    </location>
</feature>
<protein>
    <recommendedName>
        <fullName evidence="8">GATA transcription factor</fullName>
    </recommendedName>
</protein>
<evidence type="ECO:0000256" key="10">
    <source>
        <dbReference type="SAM" id="MobiDB-lite"/>
    </source>
</evidence>
<keyword evidence="8" id="KW-0804">Transcription</keyword>
<comment type="caution">
    <text evidence="12">The sequence shown here is derived from an EMBL/GenBank/DDBJ whole genome shotgun (WGS) entry which is preliminary data.</text>
</comment>
<dbReference type="InterPro" id="IPR051140">
    <property type="entry name" value="GATA_TF"/>
</dbReference>
<evidence type="ECO:0000256" key="6">
    <source>
        <dbReference type="ARBA" id="ARBA00023159"/>
    </source>
</evidence>
<comment type="subcellular location">
    <subcellularLocation>
        <location evidence="1 8">Nucleus</location>
    </subcellularLocation>
</comment>
<keyword evidence="5" id="KW-0862">Zinc</keyword>
<evidence type="ECO:0000313" key="12">
    <source>
        <dbReference type="EMBL" id="KMZ68127.1"/>
    </source>
</evidence>
<evidence type="ECO:0000256" key="1">
    <source>
        <dbReference type="ARBA" id="ARBA00004123"/>
    </source>
</evidence>
<organism evidence="12 13">
    <name type="scientific">Zostera marina</name>
    <name type="common">Eelgrass</name>
    <dbReference type="NCBI Taxonomy" id="29655"/>
    <lineage>
        <taxon>Eukaryota</taxon>
        <taxon>Viridiplantae</taxon>
        <taxon>Streptophyta</taxon>
        <taxon>Embryophyta</taxon>
        <taxon>Tracheophyta</taxon>
        <taxon>Spermatophyta</taxon>
        <taxon>Magnoliopsida</taxon>
        <taxon>Liliopsida</taxon>
        <taxon>Zosteraceae</taxon>
        <taxon>Zostera</taxon>
    </lineage>
</organism>
<keyword evidence="8" id="KW-0805">Transcription regulation</keyword>
<comment type="function">
    <text evidence="8">Transcriptional activator that specifically binds 5'-GATA-3' or 5'-GAT-3' motifs within gene promoters.</text>
</comment>
<dbReference type="Proteomes" id="UP000036987">
    <property type="component" value="Unassembled WGS sequence"/>
</dbReference>
<reference evidence="13" key="1">
    <citation type="journal article" date="2016" name="Nature">
        <title>The genome of the seagrass Zostera marina reveals angiosperm adaptation to the sea.</title>
        <authorList>
            <person name="Olsen J.L."/>
            <person name="Rouze P."/>
            <person name="Verhelst B."/>
            <person name="Lin Y.-C."/>
            <person name="Bayer T."/>
            <person name="Collen J."/>
            <person name="Dattolo E."/>
            <person name="De Paoli E."/>
            <person name="Dittami S."/>
            <person name="Maumus F."/>
            <person name="Michel G."/>
            <person name="Kersting A."/>
            <person name="Lauritano C."/>
            <person name="Lohaus R."/>
            <person name="Toepel M."/>
            <person name="Tonon T."/>
            <person name="Vanneste K."/>
            <person name="Amirebrahimi M."/>
            <person name="Brakel J."/>
            <person name="Bostroem C."/>
            <person name="Chovatia M."/>
            <person name="Grimwood J."/>
            <person name="Jenkins J.W."/>
            <person name="Jueterbock A."/>
            <person name="Mraz A."/>
            <person name="Stam W.T."/>
            <person name="Tice H."/>
            <person name="Bornberg-Bauer E."/>
            <person name="Green P.J."/>
            <person name="Pearson G.A."/>
            <person name="Procaccini G."/>
            <person name="Duarte C.M."/>
            <person name="Schmutz J."/>
            <person name="Reusch T.B.H."/>
            <person name="Van de Peer Y."/>
        </authorList>
    </citation>
    <scope>NUCLEOTIDE SEQUENCE [LARGE SCALE GENOMIC DNA]</scope>
    <source>
        <strain evidence="13">cv. Finnish</strain>
    </source>
</reference>
<comment type="similarity">
    <text evidence="2 8">Belongs to the type IV zinc-finger family. Class A subfamily.</text>
</comment>
<accession>A0A0K9PIT5</accession>
<dbReference type="PROSITE" id="PS50114">
    <property type="entry name" value="GATA_ZN_FINGER_2"/>
    <property type="match status" value="1"/>
</dbReference>
<gene>
    <name evidence="12" type="ORF">ZOSMA_24G01490</name>
</gene>
<proteinExistence type="inferred from homology"/>
<feature type="compositionally biased region" description="Polar residues" evidence="10">
    <location>
        <begin position="418"/>
        <end position="427"/>
    </location>
</feature>
<evidence type="ECO:0000256" key="7">
    <source>
        <dbReference type="ARBA" id="ARBA00023242"/>
    </source>
</evidence>
<evidence type="ECO:0000256" key="3">
    <source>
        <dbReference type="ARBA" id="ARBA00022723"/>
    </source>
</evidence>
<evidence type="ECO:0000256" key="5">
    <source>
        <dbReference type="ARBA" id="ARBA00022833"/>
    </source>
</evidence>
<evidence type="ECO:0000256" key="4">
    <source>
        <dbReference type="ARBA" id="ARBA00022771"/>
    </source>
</evidence>
<feature type="region of interest" description="Disordered" evidence="10">
    <location>
        <begin position="404"/>
        <end position="427"/>
    </location>
</feature>
<dbReference type="InterPro" id="IPR013088">
    <property type="entry name" value="Znf_NHR/GATA"/>
</dbReference>
<feature type="compositionally biased region" description="Basic and acidic residues" evidence="10">
    <location>
        <begin position="89"/>
        <end position="110"/>
    </location>
</feature>
<sequence>MDGLEIVSALSGNGHFQNMRSSPVKENANGYDQDEGERQREDLWGLEWSMSHMVGDDIFVEDLLNLGGIPEEVFDQQQQQQQQPLLADKLGEGGKKEDQQKMDEDEDRRSTNSSSALSYDHVNPSEPIIPVGGIYDLEWVSQIVDDSFMDIPCSGISPAYLPLSNTATTNNHSRSPSDGSTTSVSTSLKRTVICFSEKPLVVPSKPRSKRSRTGRSVWSFRHPFLIEPICASSVSSSSSSTSSAFVLESKPINPEDFVAFSPVVLSRGRGRPPLHKKKNPLGVDQQLKKKKGRKSKVTTTTTTTTTIPTVAAELFMLETGDVGANGRRCSHCGVQKTPQWRAGPMGSKTLCNACGVRYKSGRLLPEYRPAISPTFLDHVHSNSHRKVLEMRRKKEVQVQFKQQPLESASPPCHLPAAQATSQPPIVF</sequence>
<evidence type="ECO:0000256" key="8">
    <source>
        <dbReference type="PIRNR" id="PIRNR016992"/>
    </source>
</evidence>
<feature type="region of interest" description="Disordered" evidence="10">
    <location>
        <begin position="14"/>
        <end position="38"/>
    </location>
</feature>
<dbReference type="CDD" id="cd00202">
    <property type="entry name" value="ZnF_GATA"/>
    <property type="match status" value="1"/>
</dbReference>
<feature type="domain" description="GATA-type" evidence="11">
    <location>
        <begin position="323"/>
        <end position="359"/>
    </location>
</feature>
<dbReference type="SUPFAM" id="SSF57716">
    <property type="entry name" value="Glucocorticoid receptor-like (DNA-binding domain)"/>
    <property type="match status" value="1"/>
</dbReference>
<dbReference type="STRING" id="29655.A0A0K9PIT5"/>
<keyword evidence="13" id="KW-1185">Reference proteome</keyword>
<dbReference type="AlphaFoldDB" id="A0A0K9PIT5"/>
<dbReference type="OMA" id="LIEPICA"/>
<dbReference type="GO" id="GO:0008270">
    <property type="term" value="F:zinc ion binding"/>
    <property type="evidence" value="ECO:0007669"/>
    <property type="project" value="UniProtKB-KW"/>
</dbReference>
<evidence type="ECO:0000256" key="2">
    <source>
        <dbReference type="ARBA" id="ARBA00005694"/>
    </source>
</evidence>
<keyword evidence="8" id="KW-0238">DNA-binding</keyword>
<feature type="region of interest" description="Disordered" evidence="10">
    <location>
        <begin position="75"/>
        <end position="124"/>
    </location>
</feature>
<keyword evidence="7 8" id="KW-0539">Nucleus</keyword>
<dbReference type="SMART" id="SM00401">
    <property type="entry name" value="ZnF_GATA"/>
    <property type="match status" value="1"/>
</dbReference>
<keyword evidence="3" id="KW-0479">Metal-binding</keyword>
<feature type="region of interest" description="Disordered" evidence="10">
    <location>
        <begin position="269"/>
        <end position="302"/>
    </location>
</feature>
<dbReference type="PANTHER" id="PTHR45658:SF92">
    <property type="entry name" value="GATA TRANSCRIPTION FACTOR 5"/>
    <property type="match status" value="1"/>
</dbReference>
<dbReference type="FunFam" id="3.30.50.10:FF:000018">
    <property type="entry name" value="GATA transcription factor"/>
    <property type="match status" value="1"/>
</dbReference>
<keyword evidence="6 8" id="KW-0010">Activator</keyword>
<dbReference type="GO" id="GO:0005634">
    <property type="term" value="C:nucleus"/>
    <property type="evidence" value="ECO:0000318"/>
    <property type="project" value="GO_Central"/>
</dbReference>
<dbReference type="GO" id="GO:0000976">
    <property type="term" value="F:transcription cis-regulatory region binding"/>
    <property type="evidence" value="ECO:0000318"/>
    <property type="project" value="GO_Central"/>
</dbReference>
<dbReference type="InterPro" id="IPR016679">
    <property type="entry name" value="TF_GATA_pln"/>
</dbReference>
<keyword evidence="4 9" id="KW-0863">Zinc-finger</keyword>
<dbReference type="PANTHER" id="PTHR45658">
    <property type="entry name" value="GATA TRANSCRIPTION FACTOR"/>
    <property type="match status" value="1"/>
</dbReference>
<dbReference type="PIRSF" id="PIRSF016992">
    <property type="entry name" value="TF_GATA_plant"/>
    <property type="match status" value="1"/>
</dbReference>
<dbReference type="EMBL" id="LFYR01000864">
    <property type="protein sequence ID" value="KMZ68127.1"/>
    <property type="molecule type" value="Genomic_DNA"/>
</dbReference>
<evidence type="ECO:0000256" key="9">
    <source>
        <dbReference type="PROSITE-ProRule" id="PRU00094"/>
    </source>
</evidence>